<reference evidence="1 2" key="1">
    <citation type="journal article" date="2010" name="BMC Genomics">
        <title>Sequencing, annotation, and comparative genome analysis of the gerbil-adapted Helicobacter pylori strain B8.</title>
        <authorList>
            <person name="Farnbacher M."/>
            <person name="Jahns T."/>
            <person name="Willrodt D."/>
            <person name="Daniel R."/>
            <person name="Haas R."/>
            <person name="Goesmann A."/>
            <person name="Kurtz S."/>
            <person name="Rieder G."/>
        </authorList>
    </citation>
    <scope>NUCLEOTIDE SEQUENCE [LARGE SCALE GENOMIC DNA]</scope>
    <source>
        <strain evidence="1 2">B8</strain>
    </source>
</reference>
<gene>
    <name evidence="1" type="ordered locus">HPB8_1435</name>
</gene>
<organism evidence="1 2">
    <name type="scientific">Helicobacter pylori (strain B8)</name>
    <dbReference type="NCBI Taxonomy" id="693745"/>
    <lineage>
        <taxon>Bacteria</taxon>
        <taxon>Pseudomonadati</taxon>
        <taxon>Campylobacterota</taxon>
        <taxon>Epsilonproteobacteria</taxon>
        <taxon>Campylobacterales</taxon>
        <taxon>Helicobacteraceae</taxon>
        <taxon>Helicobacter</taxon>
    </lineage>
</organism>
<dbReference type="EMBL" id="FN598874">
    <property type="protein sequence ID" value="CBI66992.1"/>
    <property type="molecule type" value="Genomic_DNA"/>
</dbReference>
<accession>D7FFN5</accession>
<protein>
    <submittedName>
        <fullName evidence="1">Uncharacterized protein</fullName>
    </submittedName>
</protein>
<sequence>MTRFYRVMRDLVLGVVGELFQNASYPLMSLNKLFTIKWNPKRCNNALKPYFLKFLKDIKVG</sequence>
<dbReference type="HOGENOM" id="CLU_192883_0_0_7"/>
<dbReference type="KEGG" id="hpl:HPB8_1435"/>
<name>D7FFN5_HELP3</name>
<dbReference type="Proteomes" id="UP000007091">
    <property type="component" value="Chromosome"/>
</dbReference>
<dbReference type="AlphaFoldDB" id="D7FFN5"/>
<evidence type="ECO:0000313" key="1">
    <source>
        <dbReference type="EMBL" id="CBI66992.1"/>
    </source>
</evidence>
<evidence type="ECO:0000313" key="2">
    <source>
        <dbReference type="Proteomes" id="UP000007091"/>
    </source>
</evidence>
<proteinExistence type="predicted"/>